<name>B8F592_GLAP5</name>
<accession>B8F592</accession>
<dbReference type="EMBL" id="CP001321">
    <property type="protein sequence ID" value="ACL32494.1"/>
    <property type="molecule type" value="Genomic_DNA"/>
</dbReference>
<evidence type="ECO:0000313" key="2">
    <source>
        <dbReference type="Proteomes" id="UP000006743"/>
    </source>
</evidence>
<evidence type="ECO:0000313" key="1">
    <source>
        <dbReference type="EMBL" id="ACL32494.1"/>
    </source>
</evidence>
<evidence type="ECO:0008006" key="3">
    <source>
        <dbReference type="Google" id="ProtNLM"/>
    </source>
</evidence>
<dbReference type="GeneID" id="66619153"/>
<dbReference type="KEGG" id="hap:HAPS_0865"/>
<dbReference type="STRING" id="557723.HAPS_0865"/>
<dbReference type="PROSITE" id="PS51257">
    <property type="entry name" value="PROKAR_LIPOPROTEIN"/>
    <property type="match status" value="1"/>
</dbReference>
<dbReference type="PATRIC" id="fig|557723.8.peg.864"/>
<reference evidence="1 2" key="1">
    <citation type="journal article" date="2009" name="J. Bacteriol.">
        <title>Complete genome sequence of Haemophilus parasuis SH0165.</title>
        <authorList>
            <person name="Yue M."/>
            <person name="Yang F."/>
            <person name="Yang J."/>
            <person name="Bei W."/>
            <person name="Cai X."/>
            <person name="Chen L."/>
            <person name="Dong J."/>
            <person name="Zhou R."/>
            <person name="Jin M."/>
            <person name="Jin Q."/>
            <person name="Chen H."/>
        </authorList>
    </citation>
    <scope>NUCLEOTIDE SEQUENCE [LARGE SCALE GENOMIC DNA]</scope>
    <source>
        <strain evidence="1 2">SH0165</strain>
    </source>
</reference>
<dbReference type="AlphaFoldDB" id="B8F592"/>
<proteinExistence type="predicted"/>
<protein>
    <recommendedName>
        <fullName evidence="3">Lipoprotein</fullName>
    </recommendedName>
</protein>
<dbReference type="Proteomes" id="UP000006743">
    <property type="component" value="Chromosome"/>
</dbReference>
<sequence length="72" mass="8183">MCKLAKYLCFLPSCLLLVGCDLPDNGLEHNYYYSEICVDGVIYLRSPNGNLTPKINADFYPYQCPKEEQNNG</sequence>
<dbReference type="RefSeq" id="WP_012621960.1">
    <property type="nucleotide sequence ID" value="NC_011852.1"/>
</dbReference>
<keyword evidence="2" id="KW-1185">Reference proteome</keyword>
<gene>
    <name evidence="1" type="ordered locus">HAPS_0865</name>
</gene>
<organism evidence="1 2">
    <name type="scientific">Glaesserella parasuis serovar 5 (strain SH0165)</name>
    <name type="common">Haemophilus parasuis</name>
    <dbReference type="NCBI Taxonomy" id="557723"/>
    <lineage>
        <taxon>Bacteria</taxon>
        <taxon>Pseudomonadati</taxon>
        <taxon>Pseudomonadota</taxon>
        <taxon>Gammaproteobacteria</taxon>
        <taxon>Pasteurellales</taxon>
        <taxon>Pasteurellaceae</taxon>
        <taxon>Glaesserella</taxon>
    </lineage>
</organism>
<dbReference type="HOGENOM" id="CLU_2806466_0_0_6"/>